<reference evidence="2" key="1">
    <citation type="submission" date="2021-05" db="EMBL/GenBank/DDBJ databases">
        <authorList>
            <person name="Alioto T."/>
            <person name="Alioto T."/>
            <person name="Gomez Garrido J."/>
        </authorList>
    </citation>
    <scope>NUCLEOTIDE SEQUENCE</scope>
</reference>
<dbReference type="EMBL" id="HBUF01568470">
    <property type="protein sequence ID" value="CAG6765553.1"/>
    <property type="molecule type" value="Transcribed_RNA"/>
</dbReference>
<accession>A0A8D9ET88</accession>
<evidence type="ECO:0000313" key="2">
    <source>
        <dbReference type="EMBL" id="CAG6765553.1"/>
    </source>
</evidence>
<proteinExistence type="predicted"/>
<organism evidence="2">
    <name type="scientific">Cacopsylla melanoneura</name>
    <dbReference type="NCBI Taxonomy" id="428564"/>
    <lineage>
        <taxon>Eukaryota</taxon>
        <taxon>Metazoa</taxon>
        <taxon>Ecdysozoa</taxon>
        <taxon>Arthropoda</taxon>
        <taxon>Hexapoda</taxon>
        <taxon>Insecta</taxon>
        <taxon>Pterygota</taxon>
        <taxon>Neoptera</taxon>
        <taxon>Paraneoptera</taxon>
        <taxon>Hemiptera</taxon>
        <taxon>Sternorrhyncha</taxon>
        <taxon>Psylloidea</taxon>
        <taxon>Psyllidae</taxon>
        <taxon>Psyllinae</taxon>
        <taxon>Cacopsylla</taxon>
    </lineage>
</organism>
<sequence>MGPDVERPGRYAAGAQGGTEPHRSRCMQARGQQQITCRQSTAPSTTPPQAKHPSQLSSVRLRLDDGQGRRPPPTPGTPSLNLAHQKLPAGGSGAGGGAAPTSVAYYHYQLQQWRRAKSLARK</sequence>
<dbReference type="AlphaFoldDB" id="A0A8D9ET88"/>
<feature type="region of interest" description="Disordered" evidence="1">
    <location>
        <begin position="1"/>
        <end position="100"/>
    </location>
</feature>
<evidence type="ECO:0000256" key="1">
    <source>
        <dbReference type="SAM" id="MobiDB-lite"/>
    </source>
</evidence>
<protein>
    <submittedName>
        <fullName evidence="2">Uncharacterized protein</fullName>
    </submittedName>
</protein>
<feature type="compositionally biased region" description="Polar residues" evidence="1">
    <location>
        <begin position="30"/>
        <end position="58"/>
    </location>
</feature>
<dbReference type="EMBL" id="HBUF01059768">
    <property type="protein sequence ID" value="CAG6625380.1"/>
    <property type="molecule type" value="Transcribed_RNA"/>
</dbReference>
<name>A0A8D9ET88_9HEMI</name>